<evidence type="ECO:0000313" key="2">
    <source>
        <dbReference type="Proteomes" id="UP000249061"/>
    </source>
</evidence>
<sequence length="156" mass="16567">MIALTLALSLSLGGVDSLASFSINKLNFKGPAGWQRAQPDINSLEWLEPESGASMAISVFPVDPIRPAQACVKQLVEALGTEGFQAINVAAQPASRKITNDFVGDQKADANKVTTTTVVGCNGKTKWVLTWTAKTSAGGRFGPMLKRVLDSLSYVK</sequence>
<gene>
    <name evidence="1" type="ORF">DI536_03275</name>
</gene>
<protein>
    <submittedName>
        <fullName evidence="1">Uncharacterized protein</fullName>
    </submittedName>
</protein>
<dbReference type="Proteomes" id="UP000249061">
    <property type="component" value="Unassembled WGS sequence"/>
</dbReference>
<dbReference type="AlphaFoldDB" id="A0A2W5TNY4"/>
<accession>A0A2W5TNY4</accession>
<organism evidence="1 2">
    <name type="scientific">Archangium gephyra</name>
    <dbReference type="NCBI Taxonomy" id="48"/>
    <lineage>
        <taxon>Bacteria</taxon>
        <taxon>Pseudomonadati</taxon>
        <taxon>Myxococcota</taxon>
        <taxon>Myxococcia</taxon>
        <taxon>Myxococcales</taxon>
        <taxon>Cystobacterineae</taxon>
        <taxon>Archangiaceae</taxon>
        <taxon>Archangium</taxon>
    </lineage>
</organism>
<reference evidence="1 2" key="1">
    <citation type="submission" date="2017-08" db="EMBL/GenBank/DDBJ databases">
        <title>Infants hospitalized years apart are colonized by the same room-sourced microbial strains.</title>
        <authorList>
            <person name="Brooks B."/>
            <person name="Olm M.R."/>
            <person name="Firek B.A."/>
            <person name="Baker R."/>
            <person name="Thomas B.C."/>
            <person name="Morowitz M.J."/>
            <person name="Banfield J.F."/>
        </authorList>
    </citation>
    <scope>NUCLEOTIDE SEQUENCE [LARGE SCALE GENOMIC DNA]</scope>
    <source>
        <strain evidence="1">S2_003_000_R2_14</strain>
    </source>
</reference>
<comment type="caution">
    <text evidence="1">The sequence shown here is derived from an EMBL/GenBank/DDBJ whole genome shotgun (WGS) entry which is preliminary data.</text>
</comment>
<dbReference type="EMBL" id="QFQP01000002">
    <property type="protein sequence ID" value="PZR17359.1"/>
    <property type="molecule type" value="Genomic_DNA"/>
</dbReference>
<evidence type="ECO:0000313" key="1">
    <source>
        <dbReference type="EMBL" id="PZR17359.1"/>
    </source>
</evidence>
<proteinExistence type="predicted"/>
<name>A0A2W5TNY4_9BACT</name>